<evidence type="ECO:0000256" key="1">
    <source>
        <dbReference type="SAM" id="Phobius"/>
    </source>
</evidence>
<proteinExistence type="predicted"/>
<keyword evidence="1" id="KW-1133">Transmembrane helix</keyword>
<gene>
    <name evidence="2" type="ORF">MCOR_35816</name>
</gene>
<dbReference type="EMBL" id="CACVKT020006453">
    <property type="protein sequence ID" value="CAC5401762.1"/>
    <property type="molecule type" value="Genomic_DNA"/>
</dbReference>
<sequence>MTCSANNVIVIDDIWDGFINCPAYRYPPQKMTNAKKTLYNNCNESPDCSMIYISPIDMVTSIFYHCKSGSEILRNNSGNHVLTTVTDSNRRNTYGDSVIPGGDISTEDHGGPNYAVIVGGIVVVLLVICIIAGVFLLRRRKCMIKLNATYDLTHGQPEQDNNQQAHLMDSPDTIHISTSHAVNVDNTTNEESNSIHIFGTL</sequence>
<accession>A0A6J8D3D4</accession>
<keyword evidence="1" id="KW-0812">Transmembrane</keyword>
<name>A0A6J8D3D4_MYTCO</name>
<reference evidence="2 3" key="1">
    <citation type="submission" date="2020-06" db="EMBL/GenBank/DDBJ databases">
        <authorList>
            <person name="Li R."/>
            <person name="Bekaert M."/>
        </authorList>
    </citation>
    <scope>NUCLEOTIDE SEQUENCE [LARGE SCALE GENOMIC DNA]</scope>
    <source>
        <strain evidence="3">wild</strain>
    </source>
</reference>
<feature type="transmembrane region" description="Helical" evidence="1">
    <location>
        <begin position="114"/>
        <end position="137"/>
    </location>
</feature>
<keyword evidence="3" id="KW-1185">Reference proteome</keyword>
<organism evidence="2 3">
    <name type="scientific">Mytilus coruscus</name>
    <name type="common">Sea mussel</name>
    <dbReference type="NCBI Taxonomy" id="42192"/>
    <lineage>
        <taxon>Eukaryota</taxon>
        <taxon>Metazoa</taxon>
        <taxon>Spiralia</taxon>
        <taxon>Lophotrochozoa</taxon>
        <taxon>Mollusca</taxon>
        <taxon>Bivalvia</taxon>
        <taxon>Autobranchia</taxon>
        <taxon>Pteriomorphia</taxon>
        <taxon>Mytilida</taxon>
        <taxon>Mytiloidea</taxon>
        <taxon>Mytilidae</taxon>
        <taxon>Mytilinae</taxon>
        <taxon>Mytilus</taxon>
    </lineage>
</organism>
<protein>
    <submittedName>
        <fullName evidence="2">Uncharacterized protein</fullName>
    </submittedName>
</protein>
<dbReference type="OrthoDB" id="6130882at2759"/>
<keyword evidence="1" id="KW-0472">Membrane</keyword>
<dbReference type="Proteomes" id="UP000507470">
    <property type="component" value="Unassembled WGS sequence"/>
</dbReference>
<evidence type="ECO:0000313" key="2">
    <source>
        <dbReference type="EMBL" id="CAC5401762.1"/>
    </source>
</evidence>
<evidence type="ECO:0000313" key="3">
    <source>
        <dbReference type="Proteomes" id="UP000507470"/>
    </source>
</evidence>
<dbReference type="AlphaFoldDB" id="A0A6J8D3D4"/>